<feature type="domain" description="Putative auto-transporter adhesin head GIN" evidence="2">
    <location>
        <begin position="33"/>
        <end position="219"/>
    </location>
</feature>
<keyword evidence="1" id="KW-0732">Signal</keyword>
<evidence type="ECO:0000256" key="1">
    <source>
        <dbReference type="SAM" id="SignalP"/>
    </source>
</evidence>
<organism evidence="3 4">
    <name type="scientific">Hymenobacter montanus</name>
    <dbReference type="NCBI Taxonomy" id="2771359"/>
    <lineage>
        <taxon>Bacteria</taxon>
        <taxon>Pseudomonadati</taxon>
        <taxon>Bacteroidota</taxon>
        <taxon>Cytophagia</taxon>
        <taxon>Cytophagales</taxon>
        <taxon>Hymenobacteraceae</taxon>
        <taxon>Hymenobacter</taxon>
    </lineage>
</organism>
<proteinExistence type="predicted"/>
<feature type="chain" id="PRO_5037693161" evidence="1">
    <location>
        <begin position="24"/>
        <end position="236"/>
    </location>
</feature>
<dbReference type="Proteomes" id="UP000612233">
    <property type="component" value="Unassembled WGS sequence"/>
</dbReference>
<keyword evidence="4" id="KW-1185">Reference proteome</keyword>
<gene>
    <name evidence="3" type="ORF">IC235_03405</name>
</gene>
<accession>A0A927BB93</accession>
<dbReference type="Gene3D" id="2.160.20.120">
    <property type="match status" value="1"/>
</dbReference>
<dbReference type="RefSeq" id="WP_191003770.1">
    <property type="nucleotide sequence ID" value="NZ_JACXAD010000003.1"/>
</dbReference>
<sequence length="236" mass="24276">MKSSLTSFFTIAAVAVTACTAEAQVKQPRQLNDFQVVSSSGGIDVFLTSGPTTSVVVEAAPQAQAHVVTEVKNGTLTIGWERNYSWRNLLSAARKVNVYITCPRLMGLALSGGSDAKSESNFTAEEFHINASGGSDVKMALTAKSLKVEASGGSDVSLSGRVERQHVVVSGGSDYKAYALPSSTTKVDASGGSDVYVTVSGELSSSASGGSDVHYKGNAHLANSGTSGGSGVHHVQ</sequence>
<dbReference type="AlphaFoldDB" id="A0A927BB93"/>
<comment type="caution">
    <text evidence="3">The sequence shown here is derived from an EMBL/GenBank/DDBJ whole genome shotgun (WGS) entry which is preliminary data.</text>
</comment>
<dbReference type="PROSITE" id="PS51257">
    <property type="entry name" value="PROKAR_LIPOPROTEIN"/>
    <property type="match status" value="1"/>
</dbReference>
<dbReference type="InterPro" id="IPR021255">
    <property type="entry name" value="DUF2807"/>
</dbReference>
<protein>
    <submittedName>
        <fullName evidence="3">DUF2807 domain-containing protein</fullName>
    </submittedName>
</protein>
<evidence type="ECO:0000313" key="3">
    <source>
        <dbReference type="EMBL" id="MBD2766937.1"/>
    </source>
</evidence>
<evidence type="ECO:0000259" key="2">
    <source>
        <dbReference type="Pfam" id="PF10988"/>
    </source>
</evidence>
<feature type="signal peptide" evidence="1">
    <location>
        <begin position="1"/>
        <end position="23"/>
    </location>
</feature>
<evidence type="ECO:0000313" key="4">
    <source>
        <dbReference type="Proteomes" id="UP000612233"/>
    </source>
</evidence>
<dbReference type="Pfam" id="PF10988">
    <property type="entry name" value="DUF2807"/>
    <property type="match status" value="1"/>
</dbReference>
<reference evidence="3" key="1">
    <citation type="submission" date="2020-09" db="EMBL/GenBank/DDBJ databases">
        <authorList>
            <person name="Kim M.K."/>
        </authorList>
    </citation>
    <scope>NUCLEOTIDE SEQUENCE</scope>
    <source>
        <strain evidence="3">BT664</strain>
    </source>
</reference>
<dbReference type="EMBL" id="JACXAD010000003">
    <property type="protein sequence ID" value="MBD2766937.1"/>
    <property type="molecule type" value="Genomic_DNA"/>
</dbReference>
<name>A0A927BB93_9BACT</name>